<name>A0A1Y2LE46_9PROT</name>
<evidence type="ECO:0000313" key="3">
    <source>
        <dbReference type="Proteomes" id="UP000193396"/>
    </source>
</evidence>
<gene>
    <name evidence="2" type="ORF">TALK_05635</name>
</gene>
<protein>
    <submittedName>
        <fullName evidence="2">Uncharacterized protein</fullName>
    </submittedName>
</protein>
<reference evidence="2 3" key="1">
    <citation type="submission" date="2014-03" db="EMBL/GenBank/DDBJ databases">
        <title>The draft genome sequence of Thalassospira alkalitolerans JCM 18968.</title>
        <authorList>
            <person name="Lai Q."/>
            <person name="Shao Z."/>
        </authorList>
    </citation>
    <scope>NUCLEOTIDE SEQUENCE [LARGE SCALE GENOMIC DNA]</scope>
    <source>
        <strain evidence="2 3">JCM 18968</strain>
    </source>
</reference>
<feature type="region of interest" description="Disordered" evidence="1">
    <location>
        <begin position="106"/>
        <end position="128"/>
    </location>
</feature>
<evidence type="ECO:0000313" key="2">
    <source>
        <dbReference type="EMBL" id="OSQ49084.1"/>
    </source>
</evidence>
<dbReference type="EMBL" id="JFKB01000003">
    <property type="protein sequence ID" value="OSQ49084.1"/>
    <property type="molecule type" value="Genomic_DNA"/>
</dbReference>
<keyword evidence="3" id="KW-1185">Reference proteome</keyword>
<dbReference type="RefSeq" id="WP_085616756.1">
    <property type="nucleotide sequence ID" value="NZ_CAXBPE010000011.1"/>
</dbReference>
<proteinExistence type="predicted"/>
<sequence>MPKDLRNFPYRVVIHEKQSAQNVLDWLDKNIRSDRWTMGIRNIELPRSGQTAPVVDMMIYFSRREDMELFRERWAGKARSHKIKLKSWRAVLYALRHPKTEMIVYEHEEESPKRIRPGDPETTVAKDV</sequence>
<evidence type="ECO:0000256" key="1">
    <source>
        <dbReference type="SAM" id="MobiDB-lite"/>
    </source>
</evidence>
<dbReference type="AlphaFoldDB" id="A0A1Y2LE46"/>
<dbReference type="OrthoDB" id="7364198at2"/>
<accession>A0A1Y2LE46</accession>
<dbReference type="Proteomes" id="UP000193396">
    <property type="component" value="Unassembled WGS sequence"/>
</dbReference>
<comment type="caution">
    <text evidence="2">The sequence shown here is derived from an EMBL/GenBank/DDBJ whole genome shotgun (WGS) entry which is preliminary data.</text>
</comment>
<organism evidence="2 3">
    <name type="scientific">Thalassospira alkalitolerans</name>
    <dbReference type="NCBI Taxonomy" id="1293890"/>
    <lineage>
        <taxon>Bacteria</taxon>
        <taxon>Pseudomonadati</taxon>
        <taxon>Pseudomonadota</taxon>
        <taxon>Alphaproteobacteria</taxon>
        <taxon>Rhodospirillales</taxon>
        <taxon>Thalassospiraceae</taxon>
        <taxon>Thalassospira</taxon>
    </lineage>
</organism>